<sequence>MGMIRLHGFLLVVILLVGFHGHVLGQTSVGFRTGYSTSSASYRVTLGSFPRSVKGFTAQTHSFVIEQFFEKNAGGQIEFQLLSTGFSAVDSVNEGNETRFDYLKIPILSNFYLGNTGRIHLKLGPHVGYLLNVRDISRVSEGNLVIPTYGQPGDDPRKIMYGLTGGVGISKLFGKHTLQGEARFSYEFGRPETQNRIFDLNFTQLEFTLSYLFRVLK</sequence>
<dbReference type="EMBL" id="AQHR01000099">
    <property type="protein sequence ID" value="EON75699.1"/>
    <property type="molecule type" value="Genomic_DNA"/>
</dbReference>
<gene>
    <name evidence="2" type="ORF">ADIS_3849</name>
</gene>
<feature type="domain" description="Outer membrane protein beta-barrel" evidence="1">
    <location>
        <begin position="62"/>
        <end position="186"/>
    </location>
</feature>
<comment type="caution">
    <text evidence="2">The sequence shown here is derived from an EMBL/GenBank/DDBJ whole genome shotgun (WGS) entry which is preliminary data.</text>
</comment>
<evidence type="ECO:0000313" key="2">
    <source>
        <dbReference type="EMBL" id="EON75699.1"/>
    </source>
</evidence>
<dbReference type="InterPro" id="IPR025665">
    <property type="entry name" value="Beta-barrel_OMP_2"/>
</dbReference>
<dbReference type="Proteomes" id="UP000013909">
    <property type="component" value="Unassembled WGS sequence"/>
</dbReference>
<organism evidence="2 3">
    <name type="scientific">Lunatimonas lonarensis</name>
    <dbReference type="NCBI Taxonomy" id="1232681"/>
    <lineage>
        <taxon>Bacteria</taxon>
        <taxon>Pseudomonadati</taxon>
        <taxon>Bacteroidota</taxon>
        <taxon>Cytophagia</taxon>
        <taxon>Cytophagales</taxon>
        <taxon>Cyclobacteriaceae</taxon>
    </lineage>
</organism>
<name>R7ZNU9_9BACT</name>
<dbReference type="AlphaFoldDB" id="R7ZNU9"/>
<evidence type="ECO:0000259" key="1">
    <source>
        <dbReference type="Pfam" id="PF13568"/>
    </source>
</evidence>
<evidence type="ECO:0000313" key="3">
    <source>
        <dbReference type="Proteomes" id="UP000013909"/>
    </source>
</evidence>
<dbReference type="Pfam" id="PF13568">
    <property type="entry name" value="OMP_b-brl_2"/>
    <property type="match status" value="1"/>
</dbReference>
<proteinExistence type="predicted"/>
<keyword evidence="3" id="KW-1185">Reference proteome</keyword>
<reference evidence="2 3" key="1">
    <citation type="submission" date="2013-02" db="EMBL/GenBank/DDBJ databases">
        <title>A novel strain isolated from Lonar lake, Maharashtra, India.</title>
        <authorList>
            <person name="Singh A."/>
        </authorList>
    </citation>
    <scope>NUCLEOTIDE SEQUENCE [LARGE SCALE GENOMIC DNA]</scope>
    <source>
        <strain evidence="2 3">AK24</strain>
    </source>
</reference>
<accession>R7ZNU9</accession>
<protein>
    <submittedName>
        <fullName evidence="2">Putative exported protein</fullName>
    </submittedName>
</protein>
<dbReference type="RefSeq" id="WP_010855976.1">
    <property type="nucleotide sequence ID" value="NZ_AQHR01000099.1"/>
</dbReference>
<dbReference type="STRING" id="1232681.ADIS_3849"/>